<dbReference type="HOGENOM" id="CLU_2000965_0_0_9"/>
<organism evidence="1 2">
    <name type="scientific">Lactobacillus johnsonii ATCC 33200</name>
    <dbReference type="NCBI Taxonomy" id="525330"/>
    <lineage>
        <taxon>Bacteria</taxon>
        <taxon>Bacillati</taxon>
        <taxon>Bacillota</taxon>
        <taxon>Bacilli</taxon>
        <taxon>Lactobacillales</taxon>
        <taxon>Lactobacillaceae</taxon>
        <taxon>Lactobacillus</taxon>
    </lineage>
</organism>
<name>C2E2U4_LACJH</name>
<evidence type="ECO:0000313" key="1">
    <source>
        <dbReference type="EMBL" id="EEJ60844.1"/>
    </source>
</evidence>
<evidence type="ECO:0000313" key="2">
    <source>
        <dbReference type="Proteomes" id="UP000003491"/>
    </source>
</evidence>
<dbReference type="AlphaFoldDB" id="C2E2U4"/>
<protein>
    <submittedName>
        <fullName evidence="1">Uncharacterized protein</fullName>
    </submittedName>
</protein>
<reference evidence="1 2" key="1">
    <citation type="submission" date="2009-01" db="EMBL/GenBank/DDBJ databases">
        <authorList>
            <person name="Qin X."/>
            <person name="Bachman B."/>
            <person name="Battles P."/>
            <person name="Bell A."/>
            <person name="Bess C."/>
            <person name="Bickham C."/>
            <person name="Chaboub L."/>
            <person name="Chen D."/>
            <person name="Coyle M."/>
            <person name="Deiros D.R."/>
            <person name="Dinh H."/>
            <person name="Forbes L."/>
            <person name="Fowler G."/>
            <person name="Francisco L."/>
            <person name="Fu Q."/>
            <person name="Gubbala S."/>
            <person name="Hale W."/>
            <person name="Han Y."/>
            <person name="Hemphill L."/>
            <person name="Highlander S.K."/>
            <person name="Hirani K."/>
            <person name="Hogues M."/>
            <person name="Jackson L."/>
            <person name="Jakkamsetti A."/>
            <person name="Javaid M."/>
            <person name="Jiang H."/>
            <person name="Korchina V."/>
            <person name="Kovar C."/>
            <person name="Lara F."/>
            <person name="Lee S."/>
            <person name="Mata R."/>
            <person name="Mathew T."/>
            <person name="Moen C."/>
            <person name="Morales K."/>
            <person name="Munidasa M."/>
            <person name="Nazareth L."/>
            <person name="Ngo R."/>
            <person name="Nguyen L."/>
            <person name="Okwuonu G."/>
            <person name="Ongeri F."/>
            <person name="Patil S."/>
            <person name="Petrosino J."/>
            <person name="Pham C."/>
            <person name="Pham P."/>
            <person name="Pu L.-L."/>
            <person name="Puazo M."/>
            <person name="Raj R."/>
            <person name="Reid J."/>
            <person name="Rouhana J."/>
            <person name="Saada N."/>
            <person name="Shang Y."/>
            <person name="Simmons D."/>
            <person name="Thornton R."/>
            <person name="Warren J."/>
            <person name="Weissenberger G."/>
            <person name="Zhang J."/>
            <person name="Zhang L."/>
            <person name="Zhou C."/>
            <person name="Zhu D."/>
            <person name="Muzny D."/>
            <person name="Worley K."/>
            <person name="Gibbs R."/>
        </authorList>
    </citation>
    <scope>NUCLEOTIDE SEQUENCE [LARGE SCALE GENOMIC DNA]</scope>
    <source>
        <strain evidence="1 2">ATCC 33200</strain>
    </source>
</reference>
<sequence>MVKVDNYKLGYYFLNYCLQHYLNFSGTKAIELKNKDYKPFDSNGIDKRVDYASTVIKIVIKTIHTLPTPYKSILLFEYAEQVRLKDLPEIIGKSRSRMYDYRKKAITLFADIFLPEFRKIKRDF</sequence>
<comment type="caution">
    <text evidence="1">The sequence shown here is derived from an EMBL/GenBank/DDBJ whole genome shotgun (WGS) entry which is preliminary data.</text>
</comment>
<accession>C2E2U4</accession>
<proteinExistence type="predicted"/>
<dbReference type="EMBL" id="ACGR01000020">
    <property type="protein sequence ID" value="EEJ60844.1"/>
    <property type="molecule type" value="Genomic_DNA"/>
</dbReference>
<dbReference type="Proteomes" id="UP000003491">
    <property type="component" value="Unassembled WGS sequence"/>
</dbReference>
<gene>
    <name evidence="1" type="ORF">HMPREF0528_0068</name>
</gene>